<dbReference type="HOGENOM" id="CLU_108850_0_0_11"/>
<proteinExistence type="predicted"/>
<keyword evidence="3" id="KW-1185">Reference proteome</keyword>
<dbReference type="KEGG" id="cgy:CGLY_07575"/>
<evidence type="ECO:0000313" key="2">
    <source>
        <dbReference type="EMBL" id="AHW63960.1"/>
    </source>
</evidence>
<dbReference type="OrthoDB" id="283616at2"/>
<dbReference type="AlphaFoldDB" id="X5E945"/>
<reference evidence="2 3" key="1">
    <citation type="journal article" date="2015" name="Int. J. Syst. Evol. Microbiol.">
        <title>Revisiting Corynebacterium glyciniphilum (ex Kubota et al., 1972) sp. nov., nom. rev., isolated from putrefied banana.</title>
        <authorList>
            <person name="Al-Dilaimi A."/>
            <person name="Bednarz H."/>
            <person name="Lomker A."/>
            <person name="Niehaus K."/>
            <person name="Kalinowski J."/>
            <person name="Ruckert C."/>
        </authorList>
    </citation>
    <scope>NUCLEOTIDE SEQUENCE [LARGE SCALE GENOMIC DNA]</scope>
    <source>
        <strain evidence="2">AJ 3170</strain>
    </source>
</reference>
<dbReference type="EMBL" id="CP006842">
    <property type="protein sequence ID" value="AHW63960.1"/>
    <property type="molecule type" value="Genomic_DNA"/>
</dbReference>
<dbReference type="STRING" id="1404245.CGLY_07575"/>
<accession>X5E945</accession>
<evidence type="ECO:0000256" key="1">
    <source>
        <dbReference type="SAM" id="MobiDB-lite"/>
    </source>
</evidence>
<gene>
    <name evidence="2" type="ORF">CGLY_07575</name>
</gene>
<evidence type="ECO:0008006" key="4">
    <source>
        <dbReference type="Google" id="ProtNLM"/>
    </source>
</evidence>
<protein>
    <recommendedName>
        <fullName evidence="4">Molybdenum cofactor carrier</fullName>
    </recommendedName>
</protein>
<dbReference type="Proteomes" id="UP000023703">
    <property type="component" value="Chromosome"/>
</dbReference>
<dbReference type="InterPro" id="IPR024755">
    <property type="entry name" value="cpYpsA"/>
</dbReference>
<dbReference type="eggNOG" id="COG0758">
    <property type="taxonomic scope" value="Bacteria"/>
</dbReference>
<feature type="region of interest" description="Disordered" evidence="1">
    <location>
        <begin position="74"/>
        <end position="97"/>
    </location>
</feature>
<organism evidence="2 3">
    <name type="scientific">Corynebacterium glyciniphilum AJ 3170</name>
    <dbReference type="NCBI Taxonomy" id="1404245"/>
    <lineage>
        <taxon>Bacteria</taxon>
        <taxon>Bacillati</taxon>
        <taxon>Actinomycetota</taxon>
        <taxon>Actinomycetes</taxon>
        <taxon>Mycobacteriales</taxon>
        <taxon>Corynebacteriaceae</taxon>
        <taxon>Corynebacterium</taxon>
    </lineage>
</organism>
<dbReference type="Gene3D" id="3.40.50.450">
    <property type="match status" value="1"/>
</dbReference>
<dbReference type="SUPFAM" id="SSF102405">
    <property type="entry name" value="MCP/YpsA-like"/>
    <property type="match status" value="1"/>
</dbReference>
<evidence type="ECO:0000313" key="3">
    <source>
        <dbReference type="Proteomes" id="UP000023703"/>
    </source>
</evidence>
<name>X5E945_9CORY</name>
<dbReference type="Pfam" id="PF12694">
    <property type="entry name" value="cpYpsA"/>
    <property type="match status" value="1"/>
</dbReference>
<sequence length="197" mass="21226">MRSEEEAHRIKCHAVTAQTGVGRYDGSDRYRHMIATIRSGGQSGVDRGALDAARAAGIPVAGWCPAGGWAEDRSEPPGLLTDYPELTETPSSETKQRTEWNVRDSDATLILTAMGGTSPGTDLTVGFARHWQRPHLVLDALVWRQSDMAVVAHDVSEWLRGQGSGLGVNVAGPRASEWARAYESSYRLVAALLDVGA</sequence>